<dbReference type="GO" id="GO:0044781">
    <property type="term" value="P:bacterial-type flagellum organization"/>
    <property type="evidence" value="ECO:0007669"/>
    <property type="project" value="InterPro"/>
</dbReference>
<dbReference type="GO" id="GO:0016020">
    <property type="term" value="C:membrane"/>
    <property type="evidence" value="ECO:0007669"/>
    <property type="project" value="InterPro"/>
</dbReference>
<evidence type="ECO:0000256" key="5">
    <source>
        <dbReference type="ARBA" id="ARBA00023136"/>
    </source>
</evidence>
<proteinExistence type="predicted"/>
<evidence type="ECO:0000256" key="1">
    <source>
        <dbReference type="ARBA" id="ARBA00004236"/>
    </source>
</evidence>
<protein>
    <recommendedName>
        <fullName evidence="9">Flagellar protein</fullName>
    </recommendedName>
</protein>
<keyword evidence="3 6" id="KW-0812">Transmembrane</keyword>
<evidence type="ECO:0000313" key="8">
    <source>
        <dbReference type="Proteomes" id="UP000216024"/>
    </source>
</evidence>
<evidence type="ECO:0000313" key="7">
    <source>
        <dbReference type="EMBL" id="PAB61258.1"/>
    </source>
</evidence>
<keyword evidence="8" id="KW-1185">Reference proteome</keyword>
<gene>
    <name evidence="7" type="ORF">CCE28_02180</name>
</gene>
<sequence length="113" mass="13316">MNFKYYLSAFISFLLVLGLTYFVTNLLVSKSNKFIGKAPFKVIYKFNLGVNKSINIVEILDEYYILAIGKNEINFIEKISKETIEKFKEDKESFDFKEIFKGKINEAIKYKKR</sequence>
<dbReference type="Pfam" id="PF04347">
    <property type="entry name" value="FliO"/>
    <property type="match status" value="1"/>
</dbReference>
<keyword evidence="4 6" id="KW-1133">Transmembrane helix</keyword>
<dbReference type="EMBL" id="NIBG01000001">
    <property type="protein sequence ID" value="PAB61258.1"/>
    <property type="molecule type" value="Genomic_DNA"/>
</dbReference>
<evidence type="ECO:0000256" key="6">
    <source>
        <dbReference type="SAM" id="Phobius"/>
    </source>
</evidence>
<dbReference type="InterPro" id="IPR022781">
    <property type="entry name" value="Flagellar_biosynth_FliO"/>
</dbReference>
<comment type="caution">
    <text evidence="7">The sequence shown here is derived from an EMBL/GenBank/DDBJ whole genome shotgun (WGS) entry which is preliminary data.</text>
</comment>
<evidence type="ECO:0000256" key="3">
    <source>
        <dbReference type="ARBA" id="ARBA00022692"/>
    </source>
</evidence>
<reference evidence="7 8" key="1">
    <citation type="submission" date="2017-06" db="EMBL/GenBank/DDBJ databases">
        <title>Draft genome sequence of anaerobic fermentative bacterium Anaeromicrobium sediminis DY2726D isolated from West Pacific Ocean sediments.</title>
        <authorList>
            <person name="Zeng X."/>
        </authorList>
    </citation>
    <scope>NUCLEOTIDE SEQUENCE [LARGE SCALE GENOMIC DNA]</scope>
    <source>
        <strain evidence="7 8">DY2726D</strain>
    </source>
</reference>
<dbReference type="OrthoDB" id="2376965at2"/>
<comment type="subcellular location">
    <subcellularLocation>
        <location evidence="1">Cell membrane</location>
    </subcellularLocation>
</comment>
<dbReference type="AlphaFoldDB" id="A0A267MQR8"/>
<name>A0A267MQR8_9FIRM</name>
<evidence type="ECO:0000256" key="2">
    <source>
        <dbReference type="ARBA" id="ARBA00022475"/>
    </source>
</evidence>
<keyword evidence="5 6" id="KW-0472">Membrane</keyword>
<evidence type="ECO:0000256" key="4">
    <source>
        <dbReference type="ARBA" id="ARBA00022989"/>
    </source>
</evidence>
<dbReference type="Proteomes" id="UP000216024">
    <property type="component" value="Unassembled WGS sequence"/>
</dbReference>
<evidence type="ECO:0008006" key="9">
    <source>
        <dbReference type="Google" id="ProtNLM"/>
    </source>
</evidence>
<feature type="transmembrane region" description="Helical" evidence="6">
    <location>
        <begin position="6"/>
        <end position="28"/>
    </location>
</feature>
<organism evidence="7 8">
    <name type="scientific">Anaeromicrobium sediminis</name>
    <dbReference type="NCBI Taxonomy" id="1478221"/>
    <lineage>
        <taxon>Bacteria</taxon>
        <taxon>Bacillati</taxon>
        <taxon>Bacillota</taxon>
        <taxon>Clostridia</taxon>
        <taxon>Peptostreptococcales</taxon>
        <taxon>Thermotaleaceae</taxon>
        <taxon>Anaeromicrobium</taxon>
    </lineage>
</organism>
<keyword evidence="2" id="KW-1003">Cell membrane</keyword>
<accession>A0A267MQR8</accession>